<comment type="caution">
    <text evidence="8">The sequence shown here is derived from an EMBL/GenBank/DDBJ whole genome shotgun (WGS) entry which is preliminary data.</text>
</comment>
<sequence>MLRAVLFRVAEVTRYLLLALLAFAGGAAASADVALELNAAERDWLADNRSVSICVDPDWLPFEILNARGEHEGIAADLLRLVASRAGLQLDIVATSDWDESVAYSQAGRCQLLSFLNQTPLRDAWLIFTQPLFTDANVVIAREDHPYVADLSALAGATVALPSGTSVEESVRRDFPQLRVISTDTDAQALALVNDRKADLTVRSLTVAAYTIRREGWFNLKIAGQLTSFDNQFRIGVLKSEPVLRDILNKAIATITPSELNQIANSHALVRLQSGTDYRLILQIVVAFSVMLLTSLFWIGRLRRLNEQLQVKSQTDALTGLANRAALDRRFAKALEQARRYHRPFSVVMLDIDHFKRINDEFGHQMGDRVLKQFAGLLQSCLRGSDAVGRWGGEEFLVLCPETSGQQAVLFAERLCEQARTFPFSTVRAQTLSAGVAELNATDTVDSLLRRADASLYRAKHEGRDRVCWKAPDERPI</sequence>
<evidence type="ECO:0000256" key="5">
    <source>
        <dbReference type="SAM" id="Phobius"/>
    </source>
</evidence>
<dbReference type="Gene3D" id="3.40.190.10">
    <property type="entry name" value="Periplasmic binding protein-like II"/>
    <property type="match status" value="2"/>
</dbReference>
<comment type="cofactor">
    <cofactor evidence="1">
        <name>Mg(2+)</name>
        <dbReference type="ChEBI" id="CHEBI:18420"/>
    </cofactor>
</comment>
<dbReference type="OrthoDB" id="9180959at2"/>
<evidence type="ECO:0000259" key="7">
    <source>
        <dbReference type="PROSITE" id="PS50887"/>
    </source>
</evidence>
<dbReference type="InterPro" id="IPR001638">
    <property type="entry name" value="Solute-binding_3/MltF_N"/>
</dbReference>
<organism evidence="8 9">
    <name type="scientific">Stutzerimonas stutzeri</name>
    <name type="common">Pseudomonas stutzeri</name>
    <dbReference type="NCBI Taxonomy" id="316"/>
    <lineage>
        <taxon>Bacteria</taxon>
        <taxon>Pseudomonadati</taxon>
        <taxon>Pseudomonadota</taxon>
        <taxon>Gammaproteobacteria</taxon>
        <taxon>Pseudomonadales</taxon>
        <taxon>Pseudomonadaceae</taxon>
        <taxon>Stutzerimonas</taxon>
    </lineage>
</organism>
<keyword evidence="6" id="KW-0732">Signal</keyword>
<comment type="subcellular location">
    <subcellularLocation>
        <location evidence="2">Cell inner membrane</location>
    </subcellularLocation>
</comment>
<dbReference type="Pfam" id="PF00990">
    <property type="entry name" value="GGDEF"/>
    <property type="match status" value="1"/>
</dbReference>
<feature type="signal peptide" evidence="6">
    <location>
        <begin position="1"/>
        <end position="24"/>
    </location>
</feature>
<feature type="domain" description="GGDEF" evidence="7">
    <location>
        <begin position="343"/>
        <end position="472"/>
    </location>
</feature>
<name>A0A2N8S4W8_STUST</name>
<dbReference type="SUPFAM" id="SSF53850">
    <property type="entry name" value="Periplasmic binding protein-like II"/>
    <property type="match status" value="1"/>
</dbReference>
<accession>A0A2N8S4W8</accession>
<dbReference type="PROSITE" id="PS50887">
    <property type="entry name" value="GGDEF"/>
    <property type="match status" value="1"/>
</dbReference>
<proteinExistence type="predicted"/>
<comment type="catalytic activity">
    <reaction evidence="4">
        <text>2 GTP = 3',3'-c-di-GMP + 2 diphosphate</text>
        <dbReference type="Rhea" id="RHEA:24898"/>
        <dbReference type="ChEBI" id="CHEBI:33019"/>
        <dbReference type="ChEBI" id="CHEBI:37565"/>
        <dbReference type="ChEBI" id="CHEBI:58805"/>
        <dbReference type="EC" id="2.7.7.65"/>
    </reaction>
</comment>
<evidence type="ECO:0000313" key="8">
    <source>
        <dbReference type="EMBL" id="PNF81668.1"/>
    </source>
</evidence>
<dbReference type="CDD" id="cd13708">
    <property type="entry name" value="PBP2_BvgS_like_1"/>
    <property type="match status" value="1"/>
</dbReference>
<dbReference type="FunFam" id="3.30.70.270:FF:000001">
    <property type="entry name" value="Diguanylate cyclase domain protein"/>
    <property type="match status" value="1"/>
</dbReference>
<evidence type="ECO:0000256" key="6">
    <source>
        <dbReference type="SAM" id="SignalP"/>
    </source>
</evidence>
<dbReference type="NCBIfam" id="TIGR00254">
    <property type="entry name" value="GGDEF"/>
    <property type="match status" value="1"/>
</dbReference>
<dbReference type="Pfam" id="PF00497">
    <property type="entry name" value="SBP_bac_3"/>
    <property type="match status" value="1"/>
</dbReference>
<evidence type="ECO:0000313" key="9">
    <source>
        <dbReference type="Proteomes" id="UP000235925"/>
    </source>
</evidence>
<dbReference type="GO" id="GO:0005886">
    <property type="term" value="C:plasma membrane"/>
    <property type="evidence" value="ECO:0007669"/>
    <property type="project" value="UniProtKB-SubCell"/>
</dbReference>
<feature type="transmembrane region" description="Helical" evidence="5">
    <location>
        <begin position="280"/>
        <end position="299"/>
    </location>
</feature>
<dbReference type="EMBL" id="POUN01000002">
    <property type="protein sequence ID" value="PNF81668.1"/>
    <property type="molecule type" value="Genomic_DNA"/>
</dbReference>
<evidence type="ECO:0000256" key="1">
    <source>
        <dbReference type="ARBA" id="ARBA00001946"/>
    </source>
</evidence>
<reference evidence="8 9" key="1">
    <citation type="submission" date="2018-01" db="EMBL/GenBank/DDBJ databases">
        <title>Denitrification phenotypes of diverse strains of Pseudomonas stutzeri.</title>
        <authorList>
            <person name="Milligan D.A."/>
            <person name="Bergaust L."/>
            <person name="Bakken L.R."/>
            <person name="Frostegard A."/>
        </authorList>
    </citation>
    <scope>NUCLEOTIDE SEQUENCE [LARGE SCALE GENOMIC DNA]</scope>
    <source>
        <strain evidence="8 9">KC</strain>
    </source>
</reference>
<dbReference type="InterPro" id="IPR043128">
    <property type="entry name" value="Rev_trsase/Diguanyl_cyclase"/>
</dbReference>
<dbReference type="InterPro" id="IPR050469">
    <property type="entry name" value="Diguanylate_Cyclase"/>
</dbReference>
<dbReference type="PANTHER" id="PTHR45138">
    <property type="entry name" value="REGULATORY COMPONENTS OF SENSORY TRANSDUCTION SYSTEM"/>
    <property type="match status" value="1"/>
</dbReference>
<dbReference type="EC" id="2.7.7.65" evidence="3"/>
<gene>
    <name evidence="8" type="ORF">CXK92_07520</name>
</gene>
<dbReference type="InterPro" id="IPR029787">
    <property type="entry name" value="Nucleotide_cyclase"/>
</dbReference>
<dbReference type="GO" id="GO:0052621">
    <property type="term" value="F:diguanylate cyclase activity"/>
    <property type="evidence" value="ECO:0007669"/>
    <property type="project" value="UniProtKB-EC"/>
</dbReference>
<evidence type="ECO:0000256" key="4">
    <source>
        <dbReference type="ARBA" id="ARBA00034247"/>
    </source>
</evidence>
<evidence type="ECO:0000256" key="2">
    <source>
        <dbReference type="ARBA" id="ARBA00004533"/>
    </source>
</evidence>
<evidence type="ECO:0000256" key="3">
    <source>
        <dbReference type="ARBA" id="ARBA00012528"/>
    </source>
</evidence>
<dbReference type="SUPFAM" id="SSF55073">
    <property type="entry name" value="Nucleotide cyclase"/>
    <property type="match status" value="1"/>
</dbReference>
<dbReference type="InterPro" id="IPR000160">
    <property type="entry name" value="GGDEF_dom"/>
</dbReference>
<dbReference type="AlphaFoldDB" id="A0A2N8S4W8"/>
<dbReference type="Proteomes" id="UP000235925">
    <property type="component" value="Unassembled WGS sequence"/>
</dbReference>
<keyword evidence="5" id="KW-0812">Transmembrane</keyword>
<keyword evidence="5" id="KW-0472">Membrane</keyword>
<keyword evidence="5" id="KW-1133">Transmembrane helix</keyword>
<feature type="chain" id="PRO_5014640695" description="diguanylate cyclase" evidence="6">
    <location>
        <begin position="25"/>
        <end position="477"/>
    </location>
</feature>
<dbReference type="PANTHER" id="PTHR45138:SF9">
    <property type="entry name" value="DIGUANYLATE CYCLASE DGCM-RELATED"/>
    <property type="match status" value="1"/>
</dbReference>
<dbReference type="SMART" id="SM00267">
    <property type="entry name" value="GGDEF"/>
    <property type="match status" value="1"/>
</dbReference>
<protein>
    <recommendedName>
        <fullName evidence="3">diguanylate cyclase</fullName>
        <ecNumber evidence="3">2.7.7.65</ecNumber>
    </recommendedName>
</protein>
<dbReference type="Gene3D" id="3.30.70.270">
    <property type="match status" value="1"/>
</dbReference>
<dbReference type="SMART" id="SM00062">
    <property type="entry name" value="PBPb"/>
    <property type="match status" value="1"/>
</dbReference>
<dbReference type="CDD" id="cd01949">
    <property type="entry name" value="GGDEF"/>
    <property type="match status" value="1"/>
</dbReference>